<dbReference type="PANTHER" id="PTHR15010">
    <property type="entry name" value="ACYLOXYACYL HYDROLASE"/>
    <property type="match status" value="1"/>
</dbReference>
<dbReference type="Gene3D" id="3.40.50.1110">
    <property type="entry name" value="SGNH hydrolase"/>
    <property type="match status" value="1"/>
</dbReference>
<dbReference type="Gene3D" id="1.10.225.10">
    <property type="entry name" value="Saposin-like"/>
    <property type="match status" value="1"/>
</dbReference>
<gene>
    <name evidence="4" type="ORF">LSTR_LSTR000655</name>
</gene>
<dbReference type="GO" id="GO:0005509">
    <property type="term" value="F:calcium ion binding"/>
    <property type="evidence" value="ECO:0007669"/>
    <property type="project" value="TreeGrafter"/>
</dbReference>
<dbReference type="InterPro" id="IPR008139">
    <property type="entry name" value="SaposinB_dom"/>
</dbReference>
<keyword evidence="1" id="KW-1015">Disulfide bond</keyword>
<evidence type="ECO:0000313" key="5">
    <source>
        <dbReference type="Proteomes" id="UP000291343"/>
    </source>
</evidence>
<dbReference type="SMR" id="A0A482XFZ3"/>
<dbReference type="AlphaFoldDB" id="A0A482XFZ3"/>
<evidence type="ECO:0000256" key="1">
    <source>
        <dbReference type="ARBA" id="ARBA00023157"/>
    </source>
</evidence>
<evidence type="ECO:0000256" key="2">
    <source>
        <dbReference type="SAM" id="SignalP"/>
    </source>
</evidence>
<dbReference type="InterPro" id="IPR036514">
    <property type="entry name" value="SGNH_hydro_sf"/>
</dbReference>
<dbReference type="InterPro" id="IPR001087">
    <property type="entry name" value="GDSL"/>
</dbReference>
<dbReference type="Pfam" id="PF20825">
    <property type="entry name" value="Saposin"/>
    <property type="match status" value="1"/>
</dbReference>
<protein>
    <recommendedName>
        <fullName evidence="3">Saposin B-type domain-containing protein</fullName>
    </recommendedName>
</protein>
<keyword evidence="5" id="KW-1185">Reference proteome</keyword>
<dbReference type="SUPFAM" id="SSF52266">
    <property type="entry name" value="SGNH hydrolase"/>
    <property type="match status" value="1"/>
</dbReference>
<dbReference type="SMART" id="SM00741">
    <property type="entry name" value="SapB"/>
    <property type="match status" value="1"/>
</dbReference>
<organism evidence="4 5">
    <name type="scientific">Laodelphax striatellus</name>
    <name type="common">Small brown planthopper</name>
    <name type="synonym">Delphax striatella</name>
    <dbReference type="NCBI Taxonomy" id="195883"/>
    <lineage>
        <taxon>Eukaryota</taxon>
        <taxon>Metazoa</taxon>
        <taxon>Ecdysozoa</taxon>
        <taxon>Arthropoda</taxon>
        <taxon>Hexapoda</taxon>
        <taxon>Insecta</taxon>
        <taxon>Pterygota</taxon>
        <taxon>Neoptera</taxon>
        <taxon>Paraneoptera</taxon>
        <taxon>Hemiptera</taxon>
        <taxon>Auchenorrhyncha</taxon>
        <taxon>Fulgoroidea</taxon>
        <taxon>Delphacidae</taxon>
        <taxon>Criomorphinae</taxon>
        <taxon>Laodelphax</taxon>
    </lineage>
</organism>
<dbReference type="GO" id="GO:0009104">
    <property type="term" value="P:lipopolysaccharide catabolic process"/>
    <property type="evidence" value="ECO:0007669"/>
    <property type="project" value="TreeGrafter"/>
</dbReference>
<reference evidence="4 5" key="1">
    <citation type="journal article" date="2017" name="Gigascience">
        <title>Genome sequence of the small brown planthopper, Laodelphax striatellus.</title>
        <authorList>
            <person name="Zhu J."/>
            <person name="Jiang F."/>
            <person name="Wang X."/>
            <person name="Yang P."/>
            <person name="Bao Y."/>
            <person name="Zhao W."/>
            <person name="Wang W."/>
            <person name="Lu H."/>
            <person name="Wang Q."/>
            <person name="Cui N."/>
            <person name="Li J."/>
            <person name="Chen X."/>
            <person name="Luo L."/>
            <person name="Yu J."/>
            <person name="Kang L."/>
            <person name="Cui F."/>
        </authorList>
    </citation>
    <scope>NUCLEOTIDE SEQUENCE [LARGE SCALE GENOMIC DNA]</scope>
    <source>
        <strain evidence="4">Lst14</strain>
    </source>
</reference>
<proteinExistence type="predicted"/>
<dbReference type="InterPro" id="IPR039676">
    <property type="entry name" value="AOAH"/>
</dbReference>
<dbReference type="SUPFAM" id="SSF47862">
    <property type="entry name" value="Saposin"/>
    <property type="match status" value="1"/>
</dbReference>
<dbReference type="InterPro" id="IPR048593">
    <property type="entry name" value="AOAH_Saposin_N"/>
</dbReference>
<feature type="domain" description="Saposin B-type" evidence="3">
    <location>
        <begin position="27"/>
        <end position="107"/>
    </location>
</feature>
<feature type="chain" id="PRO_5019780890" description="Saposin B-type domain-containing protein" evidence="2">
    <location>
        <begin position="23"/>
        <end position="567"/>
    </location>
</feature>
<feature type="signal peptide" evidence="2">
    <location>
        <begin position="1"/>
        <end position="22"/>
    </location>
</feature>
<dbReference type="Pfam" id="PF00657">
    <property type="entry name" value="Lipase_GDSL"/>
    <property type="match status" value="1"/>
</dbReference>
<name>A0A482XFZ3_LAOST</name>
<dbReference type="EMBL" id="QKKF02010319">
    <property type="protein sequence ID" value="RZF44703.1"/>
    <property type="molecule type" value="Genomic_DNA"/>
</dbReference>
<dbReference type="InParanoid" id="A0A482XFZ3"/>
<accession>A0A482XFZ3</accession>
<dbReference type="PANTHER" id="PTHR15010:SF0">
    <property type="entry name" value="ACYLOXYACYL HYDROLASE"/>
    <property type="match status" value="1"/>
</dbReference>
<dbReference type="Proteomes" id="UP000291343">
    <property type="component" value="Unassembled WGS sequence"/>
</dbReference>
<evidence type="ECO:0000313" key="4">
    <source>
        <dbReference type="EMBL" id="RZF44703.1"/>
    </source>
</evidence>
<dbReference type="OrthoDB" id="14839at2759"/>
<comment type="caution">
    <text evidence="4">The sequence shown here is derived from an EMBL/GenBank/DDBJ whole genome shotgun (WGS) entry which is preliminary data.</text>
</comment>
<dbReference type="InterPro" id="IPR011001">
    <property type="entry name" value="Saposin-like"/>
</dbReference>
<evidence type="ECO:0000259" key="3">
    <source>
        <dbReference type="PROSITE" id="PS50015"/>
    </source>
</evidence>
<sequence length="567" mass="64781">MKYFKFVFIPVLLGINFELCESRGINGGMGCAACTVTTGIVMHLSEVNNDTILATATKICRSLPEFAVERCLKTVTDLEPFITSAEAHKLFTPDIICYALHFCHVDEGEQYCNLFPKPRFIGFHQAVQVLRFEIAKMGGYRNVKSFDACTLPLLSELCTALYDWFENMEPAIDEDGDLFSTFNVARGTFWRGQDCNDTVADIHPGRLPLKSDTEFDSNCNGIYGVRSNDKVPWEKVLCEGIEGRGLITIGDSVGAHFHMPESWFDASLFSLDVVKNVSSQLFNEFDWPEMSFSTGFMNTTDPLIIKGKTDSIYLCLRERNLCNHRDYQNLARNGYSSFDHLNTSHKIARSMVDKPVLLLFELLGNDVCNNMPDTLNNMTTVDEFRFNILSFLKKLDKRLPPRSHVVLFGLVDGSRIYTDMAERYHPIGRLHSDVKYKDVYEWFLCMQIGPCNGWMNPDAEIRAATTKRAKELSEVLKVISNKEKFNNFAVHYVDGLVEEVFKTWELRGRQPWQLYEAVDSFHPNQIAQPLITEALWNRMLKYFPEALGSVNPNNKEIRRIFKNQGGH</sequence>
<dbReference type="PROSITE" id="PS50015">
    <property type="entry name" value="SAP_B"/>
    <property type="match status" value="1"/>
</dbReference>
<dbReference type="GO" id="GO:0050528">
    <property type="term" value="F:acyloxyacyl hydrolase activity"/>
    <property type="evidence" value="ECO:0007669"/>
    <property type="project" value="InterPro"/>
</dbReference>
<keyword evidence="2" id="KW-0732">Signal</keyword>